<feature type="region of interest" description="Disordered" evidence="1">
    <location>
        <begin position="1"/>
        <end position="24"/>
    </location>
</feature>
<evidence type="ECO:0008006" key="4">
    <source>
        <dbReference type="Google" id="ProtNLM"/>
    </source>
</evidence>
<evidence type="ECO:0000313" key="3">
    <source>
        <dbReference type="Proteomes" id="UP000193240"/>
    </source>
</evidence>
<evidence type="ECO:0000256" key="1">
    <source>
        <dbReference type="SAM" id="MobiDB-lite"/>
    </source>
</evidence>
<accession>A0A1Y2M448</accession>
<dbReference type="Proteomes" id="UP000193240">
    <property type="component" value="Unassembled WGS sequence"/>
</dbReference>
<evidence type="ECO:0000313" key="2">
    <source>
        <dbReference type="EMBL" id="OSS50821.1"/>
    </source>
</evidence>
<feature type="compositionally biased region" description="Basic and acidic residues" evidence="1">
    <location>
        <begin position="1"/>
        <end position="18"/>
    </location>
</feature>
<reference evidence="2 3" key="1">
    <citation type="journal article" date="2017" name="Genome Announc.">
        <title>Genome sequence of the saprophytic ascomycete Epicoccum nigrum ICMP 19927 strain isolated from New Zealand.</title>
        <authorList>
            <person name="Fokin M."/>
            <person name="Fleetwood D."/>
            <person name="Weir B.S."/>
            <person name="Villas-Boas S.G."/>
        </authorList>
    </citation>
    <scope>NUCLEOTIDE SEQUENCE [LARGE SCALE GENOMIC DNA]</scope>
    <source>
        <strain evidence="2 3">ICMP 19927</strain>
    </source>
</reference>
<keyword evidence="3" id="KW-1185">Reference proteome</keyword>
<protein>
    <recommendedName>
        <fullName evidence="4">EthD domain-containing protein</fullName>
    </recommendedName>
</protein>
<organism evidence="2 3">
    <name type="scientific">Epicoccum nigrum</name>
    <name type="common">Soil fungus</name>
    <name type="synonym">Epicoccum purpurascens</name>
    <dbReference type="NCBI Taxonomy" id="105696"/>
    <lineage>
        <taxon>Eukaryota</taxon>
        <taxon>Fungi</taxon>
        <taxon>Dikarya</taxon>
        <taxon>Ascomycota</taxon>
        <taxon>Pezizomycotina</taxon>
        <taxon>Dothideomycetes</taxon>
        <taxon>Pleosporomycetidae</taxon>
        <taxon>Pleosporales</taxon>
        <taxon>Pleosporineae</taxon>
        <taxon>Didymellaceae</taxon>
        <taxon>Epicoccum</taxon>
    </lineage>
</organism>
<gene>
    <name evidence="2" type="ORF">B5807_04115</name>
</gene>
<dbReference type="InParanoid" id="A0A1Y2M448"/>
<dbReference type="OMA" id="YSSLYRW"/>
<name>A0A1Y2M448_EPING</name>
<dbReference type="EMBL" id="KZ107841">
    <property type="protein sequence ID" value="OSS50821.1"/>
    <property type="molecule type" value="Genomic_DNA"/>
</dbReference>
<dbReference type="AlphaFoldDB" id="A0A1Y2M448"/>
<sequence>MPFAKEIKSAMHGHERNVPRRPGIGVVRPKLHEDNPENRELFSRWVRLHMRDILSLPENKDLGSPRKVLRYTRVAEHGGEEYFHTIVLDDIRIPATNAFQEIPQRLDLENTRELRNDEEPVLRAGDKKMGSEPMAHSIFKPAVGLFEEMRNVDLDRAQDMCGSYQDLPVEPGKLEEAKSYKLVTLTIAARGMASTPSRNICMMQASLVSFLGTATQKKLCTSLYSRNAGVQPQGIPKIEDGEHGGGEWLAVILIPDNADERLMNAGLPGVEGQVDEWSKRVMLEGSLEGVEIKTAVWTGDIFMS</sequence>
<proteinExistence type="predicted"/>